<dbReference type="InterPro" id="IPR038120">
    <property type="entry name" value="Rpb1_funnel_sf"/>
</dbReference>
<evidence type="ECO:0000313" key="12">
    <source>
        <dbReference type="WBParaSite" id="MBELARI_LOCUS1747.1"/>
    </source>
</evidence>
<protein>
    <recommendedName>
        <fullName evidence="2">DNA-directed RNA polymerase</fullName>
        <ecNumber evidence="2">2.7.7.6</ecNumber>
    </recommendedName>
</protein>
<dbReference type="PANTHER" id="PTHR48446">
    <property type="entry name" value="DNA-DIRECTED RNA POLYMERASE SUBUNIT BETA' N-TERMINAL SECTION"/>
    <property type="match status" value="1"/>
</dbReference>
<name>A0AAF3ETJ2_9BILA</name>
<keyword evidence="11" id="KW-1185">Reference proteome</keyword>
<comment type="similarity">
    <text evidence="1">Belongs to the RNA polymerase beta' chain family.</text>
</comment>
<dbReference type="GO" id="GO:0003899">
    <property type="term" value="F:DNA-directed RNA polymerase activity"/>
    <property type="evidence" value="ECO:0007669"/>
    <property type="project" value="UniProtKB-EC"/>
</dbReference>
<dbReference type="InterPro" id="IPR007083">
    <property type="entry name" value="RNA_pol_Rpb1_4"/>
</dbReference>
<keyword evidence="4" id="KW-0808">Transferase</keyword>
<evidence type="ECO:0000256" key="4">
    <source>
        <dbReference type="ARBA" id="ARBA00022679"/>
    </source>
</evidence>
<dbReference type="Pfam" id="PF04983">
    <property type="entry name" value="RNA_pol_Rpb1_3"/>
    <property type="match status" value="1"/>
</dbReference>
<dbReference type="SUPFAM" id="SSF64484">
    <property type="entry name" value="beta and beta-prime subunits of DNA dependent RNA-polymerase"/>
    <property type="match status" value="1"/>
</dbReference>
<dbReference type="Gene3D" id="1.10.132.30">
    <property type="match status" value="1"/>
</dbReference>
<reference evidence="12" key="1">
    <citation type="submission" date="2024-02" db="UniProtKB">
        <authorList>
            <consortium name="WormBaseParasite"/>
        </authorList>
    </citation>
    <scope>IDENTIFICATION</scope>
</reference>
<evidence type="ECO:0000256" key="6">
    <source>
        <dbReference type="ARBA" id="ARBA00022723"/>
    </source>
</evidence>
<organism evidence="11 12">
    <name type="scientific">Mesorhabditis belari</name>
    <dbReference type="NCBI Taxonomy" id="2138241"/>
    <lineage>
        <taxon>Eukaryota</taxon>
        <taxon>Metazoa</taxon>
        <taxon>Ecdysozoa</taxon>
        <taxon>Nematoda</taxon>
        <taxon>Chromadorea</taxon>
        <taxon>Rhabditida</taxon>
        <taxon>Rhabditina</taxon>
        <taxon>Rhabditomorpha</taxon>
        <taxon>Rhabditoidea</taxon>
        <taxon>Rhabditidae</taxon>
        <taxon>Mesorhabditinae</taxon>
        <taxon>Mesorhabditis</taxon>
    </lineage>
</organism>
<keyword evidence="6" id="KW-0479">Metal-binding</keyword>
<feature type="domain" description="RNA polymerase Rpb1" evidence="10">
    <location>
        <begin position="121"/>
        <end position="222"/>
    </location>
</feature>
<dbReference type="GO" id="GO:0003677">
    <property type="term" value="F:DNA binding"/>
    <property type="evidence" value="ECO:0007669"/>
    <property type="project" value="InterPro"/>
</dbReference>
<feature type="domain" description="RNA polymerase Rpb1" evidence="9">
    <location>
        <begin position="3"/>
        <end position="103"/>
    </location>
</feature>
<evidence type="ECO:0000256" key="7">
    <source>
        <dbReference type="ARBA" id="ARBA00022833"/>
    </source>
</evidence>
<accession>A0AAF3ETJ2</accession>
<dbReference type="GO" id="GO:0000428">
    <property type="term" value="C:DNA-directed RNA polymerase complex"/>
    <property type="evidence" value="ECO:0007669"/>
    <property type="project" value="UniProtKB-KW"/>
</dbReference>
<dbReference type="GO" id="GO:0006351">
    <property type="term" value="P:DNA-templated transcription"/>
    <property type="evidence" value="ECO:0007669"/>
    <property type="project" value="InterPro"/>
</dbReference>
<evidence type="ECO:0000313" key="11">
    <source>
        <dbReference type="Proteomes" id="UP000887575"/>
    </source>
</evidence>
<evidence type="ECO:0000256" key="8">
    <source>
        <dbReference type="ARBA" id="ARBA00023163"/>
    </source>
</evidence>
<keyword evidence="8" id="KW-0804">Transcription</keyword>
<dbReference type="AlphaFoldDB" id="A0AAF3ETJ2"/>
<dbReference type="InterPro" id="IPR015700">
    <property type="entry name" value="RPC1"/>
</dbReference>
<dbReference type="GO" id="GO:0046872">
    <property type="term" value="F:metal ion binding"/>
    <property type="evidence" value="ECO:0007669"/>
    <property type="project" value="UniProtKB-KW"/>
</dbReference>
<dbReference type="WBParaSite" id="MBELARI_LOCUS1747.1">
    <property type="protein sequence ID" value="MBELARI_LOCUS1747.1"/>
    <property type="gene ID" value="MBELARI_LOCUS1747"/>
</dbReference>
<evidence type="ECO:0000259" key="10">
    <source>
        <dbReference type="Pfam" id="PF05000"/>
    </source>
</evidence>
<evidence type="ECO:0000256" key="1">
    <source>
        <dbReference type="ARBA" id="ARBA00006460"/>
    </source>
</evidence>
<keyword evidence="3" id="KW-0240">DNA-directed RNA polymerase</keyword>
<dbReference type="Proteomes" id="UP000887575">
    <property type="component" value="Unassembled WGS sequence"/>
</dbReference>
<keyword evidence="5" id="KW-0548">Nucleotidyltransferase</keyword>
<evidence type="ECO:0000256" key="3">
    <source>
        <dbReference type="ARBA" id="ARBA00022478"/>
    </source>
</evidence>
<dbReference type="FunFam" id="1.10.132.30:FF:000001">
    <property type="entry name" value="DNA-directed RNA polymerase subunit"/>
    <property type="match status" value="1"/>
</dbReference>
<dbReference type="InterPro" id="IPR042102">
    <property type="entry name" value="RNA_pol_Rpb1_3_sf"/>
</dbReference>
<evidence type="ECO:0000259" key="9">
    <source>
        <dbReference type="Pfam" id="PF04983"/>
    </source>
</evidence>
<proteinExistence type="inferred from homology"/>
<evidence type="ECO:0000256" key="5">
    <source>
        <dbReference type="ARBA" id="ARBA00022695"/>
    </source>
</evidence>
<sequence>MFIPPPAILKPAELWTGKQPIELIIRPDADSEINLNLKTRNKSYTKNEDLYKSLLGSGSKVNIFYILLRDFGEHAAVDAMWRLARMAPVYLTSRGFSIGIGDVKPSERLLSERKALINDASGRLKTQPGCSEKETLESSILRELSVVRDHAGQVCVKSLSSHNAPLTMAICGSKGSFINISQMIACVGQQAISGHRPPDGFENRCLPHFPRYQNTPQAKGFVENSLDLHQPSSFFARWVDEGALSVQR</sequence>
<dbReference type="EC" id="2.7.7.6" evidence="2"/>
<dbReference type="PANTHER" id="PTHR48446:SF1">
    <property type="entry name" value="DNA-DIRECTED RNA POLYMERASE SUBUNIT BETA' N-TERMINAL SECTION"/>
    <property type="match status" value="1"/>
</dbReference>
<dbReference type="Gene3D" id="1.10.274.100">
    <property type="entry name" value="RNA polymerase Rpb1, domain 3"/>
    <property type="match status" value="1"/>
</dbReference>
<dbReference type="Pfam" id="PF05000">
    <property type="entry name" value="RNA_pol_Rpb1_4"/>
    <property type="match status" value="1"/>
</dbReference>
<keyword evidence="7" id="KW-0862">Zinc</keyword>
<dbReference type="InterPro" id="IPR007066">
    <property type="entry name" value="RNA_pol_Rpb1_3"/>
</dbReference>
<evidence type="ECO:0000256" key="2">
    <source>
        <dbReference type="ARBA" id="ARBA00012418"/>
    </source>
</evidence>